<evidence type="ECO:0000313" key="3">
    <source>
        <dbReference type="Proteomes" id="UP000275078"/>
    </source>
</evidence>
<keyword evidence="3" id="KW-1185">Reference proteome</keyword>
<organism evidence="2 3">
    <name type="scientific">Ascobolus immersus RN42</name>
    <dbReference type="NCBI Taxonomy" id="1160509"/>
    <lineage>
        <taxon>Eukaryota</taxon>
        <taxon>Fungi</taxon>
        <taxon>Dikarya</taxon>
        <taxon>Ascomycota</taxon>
        <taxon>Pezizomycotina</taxon>
        <taxon>Pezizomycetes</taxon>
        <taxon>Pezizales</taxon>
        <taxon>Ascobolaceae</taxon>
        <taxon>Ascobolus</taxon>
    </lineage>
</organism>
<dbReference type="AlphaFoldDB" id="A0A3N4HFV4"/>
<feature type="region of interest" description="Disordered" evidence="1">
    <location>
        <begin position="1"/>
        <end position="28"/>
    </location>
</feature>
<evidence type="ECO:0000256" key="1">
    <source>
        <dbReference type="SAM" id="MobiDB-lite"/>
    </source>
</evidence>
<sequence length="99" mass="10650">MLYPSMSTPTSHISSSPAAASESASSPVRGSPISFTFFGKNGILRHTPTPTPPAPNADKSRVRELELELEGMRADMAALRAGQYFPPMPGWDPACYTPR</sequence>
<accession>A0A3N4HFV4</accession>
<feature type="compositionally biased region" description="Low complexity" evidence="1">
    <location>
        <begin position="1"/>
        <end position="27"/>
    </location>
</feature>
<dbReference type="Proteomes" id="UP000275078">
    <property type="component" value="Unassembled WGS sequence"/>
</dbReference>
<reference evidence="2 3" key="1">
    <citation type="journal article" date="2018" name="Nat. Ecol. Evol.">
        <title>Pezizomycetes genomes reveal the molecular basis of ectomycorrhizal truffle lifestyle.</title>
        <authorList>
            <person name="Murat C."/>
            <person name="Payen T."/>
            <person name="Noel B."/>
            <person name="Kuo A."/>
            <person name="Morin E."/>
            <person name="Chen J."/>
            <person name="Kohler A."/>
            <person name="Krizsan K."/>
            <person name="Balestrini R."/>
            <person name="Da Silva C."/>
            <person name="Montanini B."/>
            <person name="Hainaut M."/>
            <person name="Levati E."/>
            <person name="Barry K.W."/>
            <person name="Belfiori B."/>
            <person name="Cichocki N."/>
            <person name="Clum A."/>
            <person name="Dockter R.B."/>
            <person name="Fauchery L."/>
            <person name="Guy J."/>
            <person name="Iotti M."/>
            <person name="Le Tacon F."/>
            <person name="Lindquist E.A."/>
            <person name="Lipzen A."/>
            <person name="Malagnac F."/>
            <person name="Mello A."/>
            <person name="Molinier V."/>
            <person name="Miyauchi S."/>
            <person name="Poulain J."/>
            <person name="Riccioni C."/>
            <person name="Rubini A."/>
            <person name="Sitrit Y."/>
            <person name="Splivallo R."/>
            <person name="Traeger S."/>
            <person name="Wang M."/>
            <person name="Zifcakova L."/>
            <person name="Wipf D."/>
            <person name="Zambonelli A."/>
            <person name="Paolocci F."/>
            <person name="Nowrousian M."/>
            <person name="Ottonello S."/>
            <person name="Baldrian P."/>
            <person name="Spatafora J.W."/>
            <person name="Henrissat B."/>
            <person name="Nagy L.G."/>
            <person name="Aury J.M."/>
            <person name="Wincker P."/>
            <person name="Grigoriev I.V."/>
            <person name="Bonfante P."/>
            <person name="Martin F.M."/>
        </authorList>
    </citation>
    <scope>NUCLEOTIDE SEQUENCE [LARGE SCALE GENOMIC DNA]</scope>
    <source>
        <strain evidence="2 3">RN42</strain>
    </source>
</reference>
<evidence type="ECO:0000313" key="2">
    <source>
        <dbReference type="EMBL" id="RPA72999.1"/>
    </source>
</evidence>
<name>A0A3N4HFV4_ASCIM</name>
<feature type="region of interest" description="Disordered" evidence="1">
    <location>
        <begin position="41"/>
        <end position="60"/>
    </location>
</feature>
<proteinExistence type="predicted"/>
<dbReference type="EMBL" id="ML119837">
    <property type="protein sequence ID" value="RPA72999.1"/>
    <property type="molecule type" value="Genomic_DNA"/>
</dbReference>
<protein>
    <submittedName>
        <fullName evidence="2">Uncharacterized protein</fullName>
    </submittedName>
</protein>
<gene>
    <name evidence="2" type="ORF">BJ508DRAFT_334499</name>
</gene>